<sequence length="386" mass="43732">MKFWTLLARVSSARIWFLRSSSHKAVQSMASETNGMIEEAVESPMESTSNGGWFDFSGWCKWRPTSVNHLVQAESKMLQFVKSKLERTYIKLASGNELWTIIANRDVPGKTPLVMVHGFGGGIGLWASNLDELSSRRPLYAFDLLGFGRSSRPNFKKVPEEAEDMFVESIEEFRQATNLDKIVLLGHSFGGYLASSYALKYPDRVKNLILVDPWGFPARDPNAENARQIPIWVRALVHILSPFNPLSAVRAAGPWGLNLIKRFRADFKNRFPEVTENDENTVFEYIYHCNAGSPSGESAFKRMTEHIGYSYKPMLLRIGGLRRDVPVTFIYGARTWMDINCGHETQTLLPQNHVEVYSVKGAGHHVYADRPELFHEIVNTVLDNVD</sequence>
<proteinExistence type="inferred from homology"/>
<dbReference type="Proteomes" id="UP001642483">
    <property type="component" value="Unassembled WGS sequence"/>
</dbReference>
<dbReference type="EMBL" id="CAWYQH010000079">
    <property type="protein sequence ID" value="CAK8681173.1"/>
    <property type="molecule type" value="Genomic_DNA"/>
</dbReference>
<evidence type="ECO:0000313" key="4">
    <source>
        <dbReference type="Proteomes" id="UP001642483"/>
    </source>
</evidence>
<evidence type="ECO:0000256" key="1">
    <source>
        <dbReference type="ARBA" id="ARBA00038097"/>
    </source>
</evidence>
<evidence type="ECO:0000313" key="3">
    <source>
        <dbReference type="EMBL" id="CAK8681173.1"/>
    </source>
</evidence>
<dbReference type="SUPFAM" id="SSF53474">
    <property type="entry name" value="alpha/beta-Hydrolases"/>
    <property type="match status" value="1"/>
</dbReference>
<feature type="domain" description="AB hydrolase-1" evidence="2">
    <location>
        <begin position="112"/>
        <end position="371"/>
    </location>
</feature>
<reference evidence="3 4" key="1">
    <citation type="submission" date="2024-02" db="EMBL/GenBank/DDBJ databases">
        <authorList>
            <person name="Daric V."/>
            <person name="Darras S."/>
        </authorList>
    </citation>
    <scope>NUCLEOTIDE SEQUENCE [LARGE SCALE GENOMIC DNA]</scope>
</reference>
<dbReference type="PANTHER" id="PTHR42886">
    <property type="entry name" value="RE40534P-RELATED"/>
    <property type="match status" value="1"/>
</dbReference>
<dbReference type="InterPro" id="IPR000073">
    <property type="entry name" value="AB_hydrolase_1"/>
</dbReference>
<accession>A0ABP0FNG3</accession>
<protein>
    <recommendedName>
        <fullName evidence="2">AB hydrolase-1 domain-containing protein</fullName>
    </recommendedName>
</protein>
<evidence type="ECO:0000259" key="2">
    <source>
        <dbReference type="Pfam" id="PF00561"/>
    </source>
</evidence>
<gene>
    <name evidence="3" type="ORF">CVLEPA_LOCUS11404</name>
</gene>
<comment type="caution">
    <text evidence="3">The sequence shown here is derived from an EMBL/GenBank/DDBJ whole genome shotgun (WGS) entry which is preliminary data.</text>
</comment>
<comment type="similarity">
    <text evidence="1">Belongs to the peptidase S33 family. ABHD4/ABHD5 subfamily.</text>
</comment>
<name>A0ABP0FNG3_CLALP</name>
<dbReference type="Pfam" id="PF00561">
    <property type="entry name" value="Abhydrolase_1"/>
    <property type="match status" value="1"/>
</dbReference>
<keyword evidence="4" id="KW-1185">Reference proteome</keyword>
<dbReference type="Gene3D" id="3.40.50.1820">
    <property type="entry name" value="alpha/beta hydrolase"/>
    <property type="match status" value="1"/>
</dbReference>
<organism evidence="3 4">
    <name type="scientific">Clavelina lepadiformis</name>
    <name type="common">Light-bulb sea squirt</name>
    <name type="synonym">Ascidia lepadiformis</name>
    <dbReference type="NCBI Taxonomy" id="159417"/>
    <lineage>
        <taxon>Eukaryota</taxon>
        <taxon>Metazoa</taxon>
        <taxon>Chordata</taxon>
        <taxon>Tunicata</taxon>
        <taxon>Ascidiacea</taxon>
        <taxon>Aplousobranchia</taxon>
        <taxon>Clavelinidae</taxon>
        <taxon>Clavelina</taxon>
    </lineage>
</organism>
<dbReference type="PRINTS" id="PR00111">
    <property type="entry name" value="ABHYDROLASE"/>
</dbReference>
<dbReference type="PANTHER" id="PTHR42886:SF29">
    <property type="entry name" value="PUMMELIG, ISOFORM A"/>
    <property type="match status" value="1"/>
</dbReference>
<dbReference type="InterPro" id="IPR029058">
    <property type="entry name" value="AB_hydrolase_fold"/>
</dbReference>